<dbReference type="EMBL" id="AP017315">
    <property type="protein sequence ID" value="BAU32363.1"/>
    <property type="molecule type" value="Genomic_DNA"/>
</dbReference>
<name>A0A0U5BNC9_9MICO</name>
<reference evidence="2" key="1">
    <citation type="submission" date="2015-12" db="EMBL/GenBank/DDBJ databases">
        <authorList>
            <person name="Shamseldin A."/>
            <person name="Moawad H."/>
            <person name="Abd El-Rahim W.M."/>
            <person name="Sadowsky M.J."/>
        </authorList>
    </citation>
    <scope>NUCLEOTIDE SEQUENCE [LARGE SCALE GENOMIC DNA]</scope>
    <source>
        <strain evidence="2">JAM AC0309</strain>
    </source>
</reference>
<dbReference type="KEGG" id="malk:MalAC0309_1511"/>
<proteinExistence type="predicted"/>
<reference evidence="1 2" key="2">
    <citation type="submission" date="2016-01" db="EMBL/GenBank/DDBJ databases">
        <title>Microcella alkaliphila JAM AC0309 whole genome shotgun sequence.</title>
        <authorList>
            <person name="Kurata A."/>
            <person name="Hirose Y."/>
            <person name="Kishimoto N."/>
            <person name="Kobayashi T."/>
        </authorList>
    </citation>
    <scope>NUCLEOTIDE SEQUENCE [LARGE SCALE GENOMIC DNA]</scope>
    <source>
        <strain evidence="1 2">JAM AC0309</strain>
    </source>
</reference>
<accession>A0A0U5BNC9</accession>
<dbReference type="RefSeq" id="WP_161494096.1">
    <property type="nucleotide sequence ID" value="NZ_AP017315.1"/>
</dbReference>
<organism evidence="1 2">
    <name type="scientific">Microcella alkaliphila</name>
    <dbReference type="NCBI Taxonomy" id="279828"/>
    <lineage>
        <taxon>Bacteria</taxon>
        <taxon>Bacillati</taxon>
        <taxon>Actinomycetota</taxon>
        <taxon>Actinomycetes</taxon>
        <taxon>Micrococcales</taxon>
        <taxon>Microbacteriaceae</taxon>
        <taxon>Microcella</taxon>
    </lineage>
</organism>
<evidence type="ECO:0000313" key="2">
    <source>
        <dbReference type="Proteomes" id="UP000218965"/>
    </source>
</evidence>
<protein>
    <submittedName>
        <fullName evidence="1">Transcriptional regulator ATRX</fullName>
    </submittedName>
</protein>
<gene>
    <name evidence="1" type="ORF">MalAC0309_1511</name>
</gene>
<evidence type="ECO:0000313" key="1">
    <source>
        <dbReference type="EMBL" id="BAU32363.1"/>
    </source>
</evidence>
<sequence length="50" mass="6153">MPNSIDFWRYRNASSWRRGRDYEKFQTLNNLRIQQFSLAIIDTVKQVLYI</sequence>
<dbReference type="Proteomes" id="UP000218965">
    <property type="component" value="Chromosome"/>
</dbReference>
<dbReference type="AlphaFoldDB" id="A0A0U5BNC9"/>